<feature type="domain" description="PDZ" evidence="1">
    <location>
        <begin position="8"/>
        <end position="89"/>
    </location>
</feature>
<evidence type="ECO:0000313" key="2">
    <source>
        <dbReference type="EMBL" id="GFY56234.1"/>
    </source>
</evidence>
<sequence>MAFQRPFLISLKRSDSSNRWGFGINGGKDYGEPIRVQSVIDDSLAEKSGLREGDEIIQVGRVNVQDLNLGQVHELLARCGNKIEMFIVR</sequence>
<organism evidence="2 3">
    <name type="scientific">Trichonephila inaurata madagascariensis</name>
    <dbReference type="NCBI Taxonomy" id="2747483"/>
    <lineage>
        <taxon>Eukaryota</taxon>
        <taxon>Metazoa</taxon>
        <taxon>Ecdysozoa</taxon>
        <taxon>Arthropoda</taxon>
        <taxon>Chelicerata</taxon>
        <taxon>Arachnida</taxon>
        <taxon>Araneae</taxon>
        <taxon>Araneomorphae</taxon>
        <taxon>Entelegynae</taxon>
        <taxon>Araneoidea</taxon>
        <taxon>Nephilidae</taxon>
        <taxon>Trichonephila</taxon>
        <taxon>Trichonephila inaurata</taxon>
    </lineage>
</organism>
<dbReference type="InterPro" id="IPR001478">
    <property type="entry name" value="PDZ"/>
</dbReference>
<dbReference type="Pfam" id="PF00595">
    <property type="entry name" value="PDZ"/>
    <property type="match status" value="1"/>
</dbReference>
<dbReference type="InterPro" id="IPR036034">
    <property type="entry name" value="PDZ_sf"/>
</dbReference>
<protein>
    <submittedName>
        <fullName evidence="2">PDZ domain-containing protein</fullName>
    </submittedName>
</protein>
<dbReference type="InterPro" id="IPR051109">
    <property type="entry name" value="MAM_complex_regulator"/>
</dbReference>
<reference evidence="2" key="1">
    <citation type="submission" date="2020-08" db="EMBL/GenBank/DDBJ databases">
        <title>Multicomponent nature underlies the extraordinary mechanical properties of spider dragline silk.</title>
        <authorList>
            <person name="Kono N."/>
            <person name="Nakamura H."/>
            <person name="Mori M."/>
            <person name="Yoshida Y."/>
            <person name="Ohtoshi R."/>
            <person name="Malay A.D."/>
            <person name="Moran D.A.P."/>
            <person name="Tomita M."/>
            <person name="Numata K."/>
            <person name="Arakawa K."/>
        </authorList>
    </citation>
    <scope>NUCLEOTIDE SEQUENCE</scope>
</reference>
<dbReference type="PROSITE" id="PS50106">
    <property type="entry name" value="PDZ"/>
    <property type="match status" value="1"/>
</dbReference>
<accession>A0A8X6XPI9</accession>
<proteinExistence type="predicted"/>
<evidence type="ECO:0000259" key="1">
    <source>
        <dbReference type="PROSITE" id="PS50106"/>
    </source>
</evidence>
<dbReference type="OrthoDB" id="44841at2759"/>
<evidence type="ECO:0000313" key="3">
    <source>
        <dbReference type="Proteomes" id="UP000886998"/>
    </source>
</evidence>
<dbReference type="SMART" id="SM00228">
    <property type="entry name" value="PDZ"/>
    <property type="match status" value="1"/>
</dbReference>
<gene>
    <name evidence="2" type="primary">AVEN_190215_1</name>
    <name evidence="2" type="ORF">TNIN_397941</name>
</gene>
<dbReference type="PANTHER" id="PTHR14063">
    <property type="entry name" value="PROTEIN LIN-7 HOMOLOG"/>
    <property type="match status" value="1"/>
</dbReference>
<name>A0A8X6XPI9_9ARAC</name>
<dbReference type="Gene3D" id="2.30.42.10">
    <property type="match status" value="1"/>
</dbReference>
<comment type="caution">
    <text evidence="2">The sequence shown here is derived from an EMBL/GenBank/DDBJ whole genome shotgun (WGS) entry which is preliminary data.</text>
</comment>
<keyword evidence="3" id="KW-1185">Reference proteome</keyword>
<dbReference type="EMBL" id="BMAV01010849">
    <property type="protein sequence ID" value="GFY56234.1"/>
    <property type="molecule type" value="Genomic_DNA"/>
</dbReference>
<dbReference type="Proteomes" id="UP000886998">
    <property type="component" value="Unassembled WGS sequence"/>
</dbReference>
<dbReference type="SUPFAM" id="SSF50156">
    <property type="entry name" value="PDZ domain-like"/>
    <property type="match status" value="1"/>
</dbReference>
<dbReference type="AlphaFoldDB" id="A0A8X6XPI9"/>